<dbReference type="OrthoDB" id="3155837at2759"/>
<dbReference type="AlphaFoldDB" id="L8WSM9"/>
<sequence length="193" mass="21705">MYIGRPLVNPKVAVRQLERREKTQGLRSWSQCDVYDAHIVANYPRFRLHPRCSGTTYCSATTLRESHQSLCARITAKFCSQPGFTLPVMITIETMVIQIYFLFRCWSIMSKRKWAFAPLAVATDYRPDLHSTSGELGRIIILPGPYHDYNNNGLPDSTTTRRERAANKLKETTQMELGLAAASSGSSLGRSSG</sequence>
<proteinExistence type="predicted"/>
<comment type="caution">
    <text evidence="1">The sequence shown here is derived from an EMBL/GenBank/DDBJ whole genome shotgun (WGS) entry which is preliminary data.</text>
</comment>
<dbReference type="STRING" id="983506.L8WSM9"/>
<dbReference type="EMBL" id="AFRT01001629">
    <property type="protein sequence ID" value="ELU39782.1"/>
    <property type="molecule type" value="Genomic_DNA"/>
</dbReference>
<protein>
    <submittedName>
        <fullName evidence="1">Uncharacterized protein</fullName>
    </submittedName>
</protein>
<keyword evidence="2" id="KW-1185">Reference proteome</keyword>
<gene>
    <name evidence="1" type="ORF">AG1IA_06190</name>
</gene>
<evidence type="ECO:0000313" key="2">
    <source>
        <dbReference type="Proteomes" id="UP000011668"/>
    </source>
</evidence>
<reference evidence="1 2" key="1">
    <citation type="journal article" date="2013" name="Nat. Commun.">
        <title>The evolution and pathogenic mechanisms of the rice sheath blight pathogen.</title>
        <authorList>
            <person name="Zheng A."/>
            <person name="Lin R."/>
            <person name="Xu L."/>
            <person name="Qin P."/>
            <person name="Tang C."/>
            <person name="Ai P."/>
            <person name="Zhang D."/>
            <person name="Liu Y."/>
            <person name="Sun Z."/>
            <person name="Feng H."/>
            <person name="Wang Y."/>
            <person name="Chen Y."/>
            <person name="Liang X."/>
            <person name="Fu R."/>
            <person name="Li Q."/>
            <person name="Zhang J."/>
            <person name="Yu X."/>
            <person name="Xie Z."/>
            <person name="Ding L."/>
            <person name="Guan P."/>
            <person name="Tang J."/>
            <person name="Liang Y."/>
            <person name="Wang S."/>
            <person name="Deng Q."/>
            <person name="Li S."/>
            <person name="Zhu J."/>
            <person name="Wang L."/>
            <person name="Liu H."/>
            <person name="Li P."/>
        </authorList>
    </citation>
    <scope>NUCLEOTIDE SEQUENCE [LARGE SCALE GENOMIC DNA]</scope>
    <source>
        <strain evidence="2">AG-1 IA</strain>
    </source>
</reference>
<evidence type="ECO:0000313" key="1">
    <source>
        <dbReference type="EMBL" id="ELU39782.1"/>
    </source>
</evidence>
<accession>L8WSM9</accession>
<dbReference type="HOGENOM" id="CLU_1409679_0_0_1"/>
<dbReference type="Proteomes" id="UP000011668">
    <property type="component" value="Unassembled WGS sequence"/>
</dbReference>
<organism evidence="1 2">
    <name type="scientific">Thanatephorus cucumeris (strain AG1-IA)</name>
    <name type="common">Rice sheath blight fungus</name>
    <name type="synonym">Rhizoctonia solani</name>
    <dbReference type="NCBI Taxonomy" id="983506"/>
    <lineage>
        <taxon>Eukaryota</taxon>
        <taxon>Fungi</taxon>
        <taxon>Dikarya</taxon>
        <taxon>Basidiomycota</taxon>
        <taxon>Agaricomycotina</taxon>
        <taxon>Agaricomycetes</taxon>
        <taxon>Cantharellales</taxon>
        <taxon>Ceratobasidiaceae</taxon>
        <taxon>Rhizoctonia</taxon>
        <taxon>Rhizoctonia solani AG-1</taxon>
    </lineage>
</organism>
<name>L8WSM9_THACA</name>